<dbReference type="Proteomes" id="UP001642540">
    <property type="component" value="Unassembled WGS sequence"/>
</dbReference>
<proteinExistence type="predicted"/>
<evidence type="ECO:0000313" key="4">
    <source>
        <dbReference type="Proteomes" id="UP001642540"/>
    </source>
</evidence>
<feature type="compositionally biased region" description="Low complexity" evidence="2">
    <location>
        <begin position="135"/>
        <end position="152"/>
    </location>
</feature>
<feature type="compositionally biased region" description="Polar residues" evidence="2">
    <location>
        <begin position="381"/>
        <end position="392"/>
    </location>
</feature>
<keyword evidence="4" id="KW-1185">Reference proteome</keyword>
<name>A0ABP1S4M4_9HEXA</name>
<feature type="region of interest" description="Disordered" evidence="2">
    <location>
        <begin position="92"/>
        <end position="165"/>
    </location>
</feature>
<gene>
    <name evidence="3" type="ORF">ODALV1_LOCUS29755</name>
</gene>
<feature type="region of interest" description="Disordered" evidence="2">
    <location>
        <begin position="367"/>
        <end position="392"/>
    </location>
</feature>
<evidence type="ECO:0000313" key="3">
    <source>
        <dbReference type="EMBL" id="CAL8143625.1"/>
    </source>
</evidence>
<comment type="caution">
    <text evidence="3">The sequence shown here is derived from an EMBL/GenBank/DDBJ whole genome shotgun (WGS) entry which is preliminary data.</text>
</comment>
<feature type="compositionally biased region" description="Polar residues" evidence="2">
    <location>
        <begin position="113"/>
        <end position="129"/>
    </location>
</feature>
<reference evidence="3 4" key="1">
    <citation type="submission" date="2024-08" db="EMBL/GenBank/DDBJ databases">
        <authorList>
            <person name="Cucini C."/>
            <person name="Frati F."/>
        </authorList>
    </citation>
    <scope>NUCLEOTIDE SEQUENCE [LARGE SCALE GENOMIC DNA]</scope>
</reference>
<evidence type="ECO:0000256" key="1">
    <source>
        <dbReference type="SAM" id="Coils"/>
    </source>
</evidence>
<keyword evidence="1" id="KW-0175">Coiled coil</keyword>
<evidence type="ECO:0000256" key="2">
    <source>
        <dbReference type="SAM" id="MobiDB-lite"/>
    </source>
</evidence>
<sequence>MMEKTRKLISMNATSVFNSVVVLIFLSAVISRTSSAKLSRSNHHESRDASPDSSLETLLFRDKLSLILDAESREVTLLKKLLDESHEAAGENALEAMDVDDVSSREKNELDNSYKSQSDSWATDTSSPARPTRKTATWSSTTMSTMTTTTLSPLDSEKFGNNAGETTTTAHSLAYLREHGIVSKLEENSKRMEKMVVFLVDLRNLLTEALTTQTRQMAFESEMVEIREEMEYLRKELQSLKKEKSMLLLSTSSSSSFSSPNNVNLENKLHNDEATIQWLKDSTTELRSQMKEISESCNMTIMVQMKEQMDKENGRRDGDLAAVGKEMETLRLKQLRQDEQLSEAKANIEDLRSWQVKMGQKLIDNKSTSTTAASGGQGTSNNSLLDESEEASNSVEFGMEEHFITEALKESVGKPLRHKKRLKAKVHELQTIVQDLVKDNKNYGRRLMKIENSQRSLKSMTNNLRETLLASSGLISTTTGNGNSHNDVFHRSGSNGNVNTNNGNGGRVTRRMESLEKTMQEYVITLENLNDKVGAVEELQESSTQLFRALETLETKYDERVTELQTGLARLESSVSSVLVVNEDVKEQQTQQSSLIQGVKKDLFQMKGKLQTNHLRLASIQSQMVKWASQKCSDENSESIQNIRIATLEHALLDLRRTPSSTSTDFS</sequence>
<organism evidence="3 4">
    <name type="scientific">Orchesella dallaii</name>
    <dbReference type="NCBI Taxonomy" id="48710"/>
    <lineage>
        <taxon>Eukaryota</taxon>
        <taxon>Metazoa</taxon>
        <taxon>Ecdysozoa</taxon>
        <taxon>Arthropoda</taxon>
        <taxon>Hexapoda</taxon>
        <taxon>Collembola</taxon>
        <taxon>Entomobryomorpha</taxon>
        <taxon>Entomobryoidea</taxon>
        <taxon>Orchesellidae</taxon>
        <taxon>Orchesellinae</taxon>
        <taxon>Orchesella</taxon>
    </lineage>
</organism>
<feature type="compositionally biased region" description="Basic and acidic residues" evidence="2">
    <location>
        <begin position="102"/>
        <end position="112"/>
    </location>
</feature>
<feature type="coiled-coil region" evidence="1">
    <location>
        <begin position="512"/>
        <end position="556"/>
    </location>
</feature>
<accession>A0ABP1S4M4</accession>
<dbReference type="EMBL" id="CAXLJM020000160">
    <property type="protein sequence ID" value="CAL8143625.1"/>
    <property type="molecule type" value="Genomic_DNA"/>
</dbReference>
<protein>
    <submittedName>
        <fullName evidence="3">Uncharacterized protein</fullName>
    </submittedName>
</protein>